<reference evidence="1 2" key="1">
    <citation type="journal article" date="2016" name="J. Zhejiang Univ. Sci. B">
        <title>Antibiotic resistance mechanisms of Myroides sp.</title>
        <authorList>
            <person name="Hu S."/>
            <person name="Yuan S."/>
            <person name="Qu H."/>
            <person name="Jiang T."/>
            <person name="Zhou Y."/>
            <person name="Wang M."/>
            <person name="Ming D."/>
        </authorList>
    </citation>
    <scope>NUCLEOTIDE SEQUENCE [LARGE SCALE GENOMIC DNA]</scope>
    <source>
        <strain evidence="1 2">PR63039</strain>
    </source>
</reference>
<sequence length="105" mass="12288">MDSAEVWSFKRQQGDKIDVYEFTIVKEVLISPAIQSIQPLTIKEFDEFILKDYNDNFRDPMFLNIGRMHAENMVFKKLYLKVVSSGVVKYYEVTFSHSTAIMCYG</sequence>
<gene>
    <name evidence="1" type="ORF">AS202_07700</name>
</gene>
<dbReference type="EMBL" id="CP013690">
    <property type="protein sequence ID" value="ALU26035.1"/>
    <property type="molecule type" value="Genomic_DNA"/>
</dbReference>
<accession>A0AAI8C527</accession>
<dbReference type="AlphaFoldDB" id="A0AAI8C527"/>
<proteinExistence type="predicted"/>
<evidence type="ECO:0000313" key="2">
    <source>
        <dbReference type="Proteomes" id="UP000069030"/>
    </source>
</evidence>
<dbReference type="RefSeq" id="WP_006262741.1">
    <property type="nucleotide sequence ID" value="NZ_CP013690.1"/>
</dbReference>
<dbReference type="KEGG" id="mod:AS202_07700"/>
<protein>
    <submittedName>
        <fullName evidence="1">Uncharacterized protein</fullName>
    </submittedName>
</protein>
<evidence type="ECO:0000313" key="1">
    <source>
        <dbReference type="EMBL" id="ALU26035.1"/>
    </source>
</evidence>
<dbReference type="Proteomes" id="UP000069030">
    <property type="component" value="Chromosome"/>
</dbReference>
<name>A0AAI8C527_9FLAO</name>
<organism evidence="1 2">
    <name type="scientific">Myroides odoratimimus</name>
    <dbReference type="NCBI Taxonomy" id="76832"/>
    <lineage>
        <taxon>Bacteria</taxon>
        <taxon>Pseudomonadati</taxon>
        <taxon>Bacteroidota</taxon>
        <taxon>Flavobacteriia</taxon>
        <taxon>Flavobacteriales</taxon>
        <taxon>Flavobacteriaceae</taxon>
        <taxon>Myroides</taxon>
    </lineage>
</organism>